<organism evidence="2">
    <name type="scientific">Micrococcus sp. MG-2010-D12</name>
    <dbReference type="NCBI Taxonomy" id="936902"/>
    <lineage>
        <taxon>Bacteria</taxon>
        <taxon>Bacillati</taxon>
        <taxon>Actinomycetota</taxon>
        <taxon>Actinomycetes</taxon>
        <taxon>Micrococcales</taxon>
        <taxon>Micrococcaceae</taxon>
        <taxon>Micrococcus</taxon>
    </lineage>
</organism>
<dbReference type="AlphaFoldDB" id="A0A0F6SK82"/>
<name>A0A0F6SK82_9MICC</name>
<sequence length="115" mass="11926">MDVQIRIQWIPRDGTTTTAARGGVNLFVGGTGADTHTKETIPAEPAGTTPLTLRTQAKPGEKIQVIANVPQLPAAGDLHCEIIADGTTAPLDAQTGDPKGMPMVQCEATVPEPTS</sequence>
<reference evidence="2" key="1">
    <citation type="journal article" date="2015" name="Genome Announc.">
        <title>Complete Genome Sequence of the Linear Plasmid pJD12 Hosted by Micrococcus sp. D12, Isolated from a High-Altitude Volcanic Lake in Argentina.</title>
        <authorList>
            <person name="Dib J.R."/>
            <person name="Angelov A."/>
            <person name="Liebl W."/>
            <person name="Dobber J."/>
            <person name="Voget S."/>
            <person name="Schuldes J."/>
            <person name="Gorriti M."/>
            <person name="Farias M.E."/>
            <person name="Meinhardt F."/>
            <person name="Daniel R."/>
        </authorList>
    </citation>
    <scope>NUCLEOTIDE SEQUENCE</scope>
    <source>
        <strain evidence="2">MG-2010-D12</strain>
        <plasmid evidence="2">pJD12</plasmid>
    </source>
</reference>
<evidence type="ECO:0000256" key="1">
    <source>
        <dbReference type="SAM" id="MobiDB-lite"/>
    </source>
</evidence>
<accession>A0A0F6SK82</accession>
<feature type="region of interest" description="Disordered" evidence="1">
    <location>
        <begin position="30"/>
        <end position="51"/>
    </location>
</feature>
<proteinExistence type="predicted"/>
<evidence type="ECO:0000313" key="2">
    <source>
        <dbReference type="EMBL" id="AKF15777.1"/>
    </source>
</evidence>
<gene>
    <name evidence="2" type="ORF">pJD12_010</name>
</gene>
<dbReference type="EMBL" id="KR152226">
    <property type="protein sequence ID" value="AKF15777.1"/>
    <property type="molecule type" value="Genomic_DNA"/>
</dbReference>
<keyword evidence="2" id="KW-0614">Plasmid</keyword>
<geneLocation type="plasmid" evidence="2">
    <name>pJD12</name>
</geneLocation>
<dbReference type="RefSeq" id="WP_170721422.1">
    <property type="nucleotide sequence ID" value="NZ_KR152226.1"/>
</dbReference>
<protein>
    <submittedName>
        <fullName evidence="2">Uncharacterized protein</fullName>
    </submittedName>
</protein>